<name>A0A194AMD4_PINFU</name>
<reference evidence="4" key="1">
    <citation type="submission" date="2016-03" db="EMBL/GenBank/DDBJ databases">
        <authorList>
            <person name="Ploux O."/>
        </authorList>
    </citation>
    <scope>NUCLEOTIDE SEQUENCE</scope>
    <source>
        <tissue evidence="4">Mantle</tissue>
    </source>
</reference>
<dbReference type="Pfam" id="PF00095">
    <property type="entry name" value="WAP"/>
    <property type="match status" value="1"/>
</dbReference>
<dbReference type="AlphaFoldDB" id="A0A194AMD4"/>
<protein>
    <recommendedName>
        <fullName evidence="3">WAP domain-containing protein</fullName>
    </recommendedName>
</protein>
<dbReference type="EMBL" id="GELH01000626">
    <property type="protein sequence ID" value="JAS03646.1"/>
    <property type="molecule type" value="Transcribed_RNA"/>
</dbReference>
<proteinExistence type="predicted"/>
<feature type="domain" description="WAP" evidence="3">
    <location>
        <begin position="39"/>
        <end position="77"/>
    </location>
</feature>
<feature type="region of interest" description="Disordered" evidence="1">
    <location>
        <begin position="69"/>
        <end position="88"/>
    </location>
</feature>
<feature type="signal peptide" evidence="2">
    <location>
        <begin position="1"/>
        <end position="21"/>
    </location>
</feature>
<dbReference type="EMBL" id="GELH01000625">
    <property type="protein sequence ID" value="JAS03647.1"/>
    <property type="molecule type" value="Transcribed_RNA"/>
</dbReference>
<evidence type="ECO:0000259" key="3">
    <source>
        <dbReference type="Pfam" id="PF00095"/>
    </source>
</evidence>
<feature type="chain" id="PRO_5013481360" description="WAP domain-containing protein" evidence="2">
    <location>
        <begin position="22"/>
        <end position="88"/>
    </location>
</feature>
<dbReference type="InterPro" id="IPR008197">
    <property type="entry name" value="WAP_dom"/>
</dbReference>
<accession>A0A194AMD4</accession>
<evidence type="ECO:0000313" key="4">
    <source>
        <dbReference type="EMBL" id="JAS03647.1"/>
    </source>
</evidence>
<dbReference type="GO" id="GO:0005576">
    <property type="term" value="C:extracellular region"/>
    <property type="evidence" value="ECO:0007669"/>
    <property type="project" value="InterPro"/>
</dbReference>
<organism evidence="4">
    <name type="scientific">Pinctada fucata</name>
    <name type="common">Akoya pearl oyster</name>
    <name type="synonym">Pinctada imbricata fucata</name>
    <dbReference type="NCBI Taxonomy" id="50426"/>
    <lineage>
        <taxon>Eukaryota</taxon>
        <taxon>Metazoa</taxon>
        <taxon>Spiralia</taxon>
        <taxon>Lophotrochozoa</taxon>
        <taxon>Mollusca</taxon>
        <taxon>Bivalvia</taxon>
        <taxon>Autobranchia</taxon>
        <taxon>Pteriomorphia</taxon>
        <taxon>Pterioida</taxon>
        <taxon>Pterioidea</taxon>
        <taxon>Pteriidae</taxon>
        <taxon>Pinctada</taxon>
    </lineage>
</organism>
<evidence type="ECO:0000256" key="2">
    <source>
        <dbReference type="SAM" id="SignalP"/>
    </source>
</evidence>
<dbReference type="GO" id="GO:0030414">
    <property type="term" value="F:peptidase inhibitor activity"/>
    <property type="evidence" value="ECO:0007669"/>
    <property type="project" value="InterPro"/>
</dbReference>
<evidence type="ECO:0000256" key="1">
    <source>
        <dbReference type="SAM" id="MobiDB-lite"/>
    </source>
</evidence>
<sequence>MRQIIVISVFLLVLNLSLVFSEDDLLCPQIGTAENLNTDNDGGETPVGLRKCDNDGQCGEGKKCCNEPNGGTACKEPSPVAGGTFQTS</sequence>
<keyword evidence="2" id="KW-0732">Signal</keyword>